<protein>
    <submittedName>
        <fullName evidence="1">YbaB/EbfC family nucleoid-associated protein</fullName>
    </submittedName>
</protein>
<evidence type="ECO:0000313" key="2">
    <source>
        <dbReference type="Proteomes" id="UP001550853"/>
    </source>
</evidence>
<gene>
    <name evidence="1" type="ORF">AB0E61_14640</name>
</gene>
<dbReference type="RefSeq" id="WP_245654847.1">
    <property type="nucleotide sequence ID" value="NZ_JBEZVI010000010.1"/>
</dbReference>
<comment type="caution">
    <text evidence="1">The sequence shown here is derived from an EMBL/GenBank/DDBJ whole genome shotgun (WGS) entry which is preliminary data.</text>
</comment>
<dbReference type="Pfam" id="PF02575">
    <property type="entry name" value="YbaB_DNA_bd"/>
    <property type="match status" value="1"/>
</dbReference>
<name>A0ABV2Z0J6_9ACTN</name>
<dbReference type="Gene3D" id="3.30.1310.10">
    <property type="entry name" value="Nucleoid-associated protein YbaB-like domain"/>
    <property type="match status" value="1"/>
</dbReference>
<accession>A0ABV2Z0J6</accession>
<dbReference type="Proteomes" id="UP001550853">
    <property type="component" value="Unassembled WGS sequence"/>
</dbReference>
<evidence type="ECO:0000313" key="1">
    <source>
        <dbReference type="EMBL" id="MEU3711319.1"/>
    </source>
</evidence>
<reference evidence="1 2" key="1">
    <citation type="submission" date="2024-06" db="EMBL/GenBank/DDBJ databases">
        <title>The Natural Products Discovery Center: Release of the First 8490 Sequenced Strains for Exploring Actinobacteria Biosynthetic Diversity.</title>
        <authorList>
            <person name="Kalkreuter E."/>
            <person name="Kautsar S.A."/>
            <person name="Yang D."/>
            <person name="Bader C.D."/>
            <person name="Teijaro C.N."/>
            <person name="Fluegel L."/>
            <person name="Davis C.M."/>
            <person name="Simpson J.R."/>
            <person name="Lauterbach L."/>
            <person name="Steele A.D."/>
            <person name="Gui C."/>
            <person name="Meng S."/>
            <person name="Li G."/>
            <person name="Viehrig K."/>
            <person name="Ye F."/>
            <person name="Su P."/>
            <person name="Kiefer A.F."/>
            <person name="Nichols A."/>
            <person name="Cepeda A.J."/>
            <person name="Yan W."/>
            <person name="Fan B."/>
            <person name="Jiang Y."/>
            <person name="Adhikari A."/>
            <person name="Zheng C.-J."/>
            <person name="Schuster L."/>
            <person name="Cowan T.M."/>
            <person name="Smanski M.J."/>
            <person name="Chevrette M.G."/>
            <person name="De Carvalho L.P.S."/>
            <person name="Shen B."/>
        </authorList>
    </citation>
    <scope>NUCLEOTIDE SEQUENCE [LARGE SCALE GENOMIC DNA]</scope>
    <source>
        <strain evidence="1 2">NPDC033039</strain>
    </source>
</reference>
<dbReference type="InterPro" id="IPR004401">
    <property type="entry name" value="YbaB/EbfC"/>
</dbReference>
<organism evidence="1 2">
    <name type="scientific">Streptomyces catenulae</name>
    <dbReference type="NCBI Taxonomy" id="66875"/>
    <lineage>
        <taxon>Bacteria</taxon>
        <taxon>Bacillati</taxon>
        <taxon>Actinomycetota</taxon>
        <taxon>Actinomycetes</taxon>
        <taxon>Kitasatosporales</taxon>
        <taxon>Streptomycetaceae</taxon>
        <taxon>Streptomyces</taxon>
    </lineage>
</organism>
<proteinExistence type="predicted"/>
<keyword evidence="2" id="KW-1185">Reference proteome</keyword>
<dbReference type="EMBL" id="JBEZVI010000010">
    <property type="protein sequence ID" value="MEU3711319.1"/>
    <property type="molecule type" value="Genomic_DNA"/>
</dbReference>
<sequence length="99" mass="10653">MTATAKDHLLSVTADARGRVTGIKLHSTRYRSMAAAELAKALLETVQRAQEDAAEAKQRTMAAHLPESLDMKALSEGRSTLDDLLTAFTRGTLPGQQST</sequence>
<dbReference type="InterPro" id="IPR036894">
    <property type="entry name" value="YbaB-like_sf"/>
</dbReference>